<dbReference type="GeneID" id="20328771"/>
<reference evidence="2 3" key="1">
    <citation type="submission" date="2013-11" db="EMBL/GenBank/DDBJ databases">
        <title>Opisthorchis viverrini - life in the bile duct.</title>
        <authorList>
            <person name="Young N.D."/>
            <person name="Nagarajan N."/>
            <person name="Lin S.J."/>
            <person name="Korhonen P.K."/>
            <person name="Jex A.R."/>
            <person name="Hall R.S."/>
            <person name="Safavi-Hemami H."/>
            <person name="Kaewkong W."/>
            <person name="Bertrand D."/>
            <person name="Gao S."/>
            <person name="Seet Q."/>
            <person name="Wongkham S."/>
            <person name="Teh B.T."/>
            <person name="Wongkham C."/>
            <person name="Intapan P.M."/>
            <person name="Maleewong W."/>
            <person name="Yang X."/>
            <person name="Hu M."/>
            <person name="Wang Z."/>
            <person name="Hofmann A."/>
            <person name="Sternberg P.W."/>
            <person name="Tan P."/>
            <person name="Wang J."/>
            <person name="Gasser R.B."/>
        </authorList>
    </citation>
    <scope>NUCLEOTIDE SEQUENCE [LARGE SCALE GENOMIC DNA]</scope>
</reference>
<dbReference type="EMBL" id="KL596843">
    <property type="protein sequence ID" value="KER23600.1"/>
    <property type="molecule type" value="Genomic_DNA"/>
</dbReference>
<gene>
    <name evidence="2" type="ORF">T265_14605</name>
</gene>
<keyword evidence="1" id="KW-0732">Signal</keyword>
<evidence type="ECO:0000313" key="3">
    <source>
        <dbReference type="Proteomes" id="UP000054324"/>
    </source>
</evidence>
<accession>A0A074ZJR7</accession>
<dbReference type="KEGG" id="ovi:T265_14605"/>
<protein>
    <submittedName>
        <fullName evidence="2">Uncharacterized protein</fullName>
    </submittedName>
</protein>
<dbReference type="AlphaFoldDB" id="A0A074ZJR7"/>
<dbReference type="Proteomes" id="UP000054324">
    <property type="component" value="Unassembled WGS sequence"/>
</dbReference>
<organism evidence="2 3">
    <name type="scientific">Opisthorchis viverrini</name>
    <name type="common">Southeast Asian liver fluke</name>
    <dbReference type="NCBI Taxonomy" id="6198"/>
    <lineage>
        <taxon>Eukaryota</taxon>
        <taxon>Metazoa</taxon>
        <taxon>Spiralia</taxon>
        <taxon>Lophotrochozoa</taxon>
        <taxon>Platyhelminthes</taxon>
        <taxon>Trematoda</taxon>
        <taxon>Digenea</taxon>
        <taxon>Opisthorchiida</taxon>
        <taxon>Opisthorchiata</taxon>
        <taxon>Opisthorchiidae</taxon>
        <taxon>Opisthorchis</taxon>
    </lineage>
</organism>
<evidence type="ECO:0000256" key="1">
    <source>
        <dbReference type="SAM" id="SignalP"/>
    </source>
</evidence>
<name>A0A074ZJR7_OPIVI</name>
<evidence type="ECO:0000313" key="2">
    <source>
        <dbReference type="EMBL" id="KER23600.1"/>
    </source>
</evidence>
<feature type="signal peptide" evidence="1">
    <location>
        <begin position="1"/>
        <end position="25"/>
    </location>
</feature>
<dbReference type="OrthoDB" id="10307790at2759"/>
<sequence>MFCMKSCRLVALCLVLVGIPVLVTSLRLRNFEDPWGAEIYPAVPEAYRDIGNRFVFHGKTVQGKLEPADKRSLLDPIMF</sequence>
<dbReference type="CTD" id="20328771"/>
<keyword evidence="3" id="KW-1185">Reference proteome</keyword>
<feature type="chain" id="PRO_5001704110" evidence="1">
    <location>
        <begin position="26"/>
        <end position="79"/>
    </location>
</feature>
<proteinExistence type="predicted"/>
<dbReference type="RefSeq" id="XP_009172653.1">
    <property type="nucleotide sequence ID" value="XM_009174389.1"/>
</dbReference>